<gene>
    <name evidence="1" type="ORF">E1288_36865</name>
</gene>
<dbReference type="EMBL" id="SMKW01000076">
    <property type="protein sequence ID" value="TDD39557.1"/>
    <property type="molecule type" value="Genomic_DNA"/>
</dbReference>
<accession>A0A4V2YJN6</accession>
<comment type="caution">
    <text evidence="1">The sequence shown here is derived from an EMBL/GenBank/DDBJ whole genome shotgun (WGS) entry which is preliminary data.</text>
</comment>
<protein>
    <submittedName>
        <fullName evidence="1">Uncharacterized protein</fullName>
    </submittedName>
</protein>
<dbReference type="OrthoDB" id="3689589at2"/>
<dbReference type="Proteomes" id="UP000294947">
    <property type="component" value="Unassembled WGS sequence"/>
</dbReference>
<name>A0A4V2YJN6_9PSEU</name>
<proteinExistence type="predicted"/>
<evidence type="ECO:0000313" key="2">
    <source>
        <dbReference type="Proteomes" id="UP000294947"/>
    </source>
</evidence>
<dbReference type="AlphaFoldDB" id="A0A4V2YJN6"/>
<keyword evidence="2" id="KW-1185">Reference proteome</keyword>
<organism evidence="1 2">
    <name type="scientific">Saccharopolyspora elongata</name>
    <dbReference type="NCBI Taxonomy" id="2530387"/>
    <lineage>
        <taxon>Bacteria</taxon>
        <taxon>Bacillati</taxon>
        <taxon>Actinomycetota</taxon>
        <taxon>Actinomycetes</taxon>
        <taxon>Pseudonocardiales</taxon>
        <taxon>Pseudonocardiaceae</taxon>
        <taxon>Saccharopolyspora</taxon>
    </lineage>
</organism>
<sequence length="131" mass="14083">MDGQWTPQDQEELIAGWRLWLALGSSAWPGADWDGTPGQAVRDLRELMAACDEILADYLAAGGTESAEVARLLTSMYPAASWTCELWADDTAPLDDERAALLHRDLAGFADHALAVQTLLARGGGWASLAL</sequence>
<dbReference type="RefSeq" id="WP_132493324.1">
    <property type="nucleotide sequence ID" value="NZ_SMKW01000076.1"/>
</dbReference>
<evidence type="ECO:0000313" key="1">
    <source>
        <dbReference type="EMBL" id="TDD39557.1"/>
    </source>
</evidence>
<reference evidence="1 2" key="1">
    <citation type="submission" date="2019-03" db="EMBL/GenBank/DDBJ databases">
        <title>Draft genome sequences of novel Actinobacteria.</title>
        <authorList>
            <person name="Sahin N."/>
            <person name="Ay H."/>
            <person name="Saygin H."/>
        </authorList>
    </citation>
    <scope>NUCLEOTIDE SEQUENCE [LARGE SCALE GENOMIC DNA]</scope>
    <source>
        <strain evidence="1 2">7K502</strain>
    </source>
</reference>